<dbReference type="PROSITE" id="PS50949">
    <property type="entry name" value="HTH_GNTR"/>
    <property type="match status" value="1"/>
</dbReference>
<gene>
    <name evidence="5" type="ORF">BU057_06235</name>
    <name evidence="6" type="ORF">BU058_09405</name>
</gene>
<keyword evidence="1" id="KW-0805">Transcription regulation</keyword>
<evidence type="ECO:0000259" key="4">
    <source>
        <dbReference type="PROSITE" id="PS50949"/>
    </source>
</evidence>
<dbReference type="AlphaFoldDB" id="A0A9Q6HN43"/>
<dbReference type="Pfam" id="PF07729">
    <property type="entry name" value="FCD"/>
    <property type="match status" value="1"/>
</dbReference>
<evidence type="ECO:0000313" key="5">
    <source>
        <dbReference type="EMBL" id="PTI69146.1"/>
    </source>
</evidence>
<dbReference type="Gene3D" id="1.10.10.10">
    <property type="entry name" value="Winged helix-like DNA-binding domain superfamily/Winged helix DNA-binding domain"/>
    <property type="match status" value="1"/>
</dbReference>
<dbReference type="CDD" id="cd07377">
    <property type="entry name" value="WHTH_GntR"/>
    <property type="match status" value="1"/>
</dbReference>
<accession>A0A9Q6HN43</accession>
<evidence type="ECO:0000256" key="2">
    <source>
        <dbReference type="ARBA" id="ARBA00023125"/>
    </source>
</evidence>
<dbReference type="Gene3D" id="1.20.120.530">
    <property type="entry name" value="GntR ligand-binding domain-like"/>
    <property type="match status" value="1"/>
</dbReference>
<dbReference type="SUPFAM" id="SSF48008">
    <property type="entry name" value="GntR ligand-binding domain-like"/>
    <property type="match status" value="1"/>
</dbReference>
<dbReference type="InterPro" id="IPR011711">
    <property type="entry name" value="GntR_C"/>
</dbReference>
<dbReference type="Pfam" id="PF00392">
    <property type="entry name" value="GntR"/>
    <property type="match status" value="1"/>
</dbReference>
<dbReference type="PANTHER" id="PTHR43537">
    <property type="entry name" value="TRANSCRIPTIONAL REGULATOR, GNTR FAMILY"/>
    <property type="match status" value="1"/>
</dbReference>
<dbReference type="EMBL" id="PZFR01000026">
    <property type="protein sequence ID" value="PTI69146.1"/>
    <property type="molecule type" value="Genomic_DNA"/>
</dbReference>
<dbReference type="InterPro" id="IPR008920">
    <property type="entry name" value="TF_FadR/GntR_C"/>
</dbReference>
<dbReference type="RefSeq" id="WP_101117727.1">
    <property type="nucleotide sequence ID" value="NZ_CP195802.1"/>
</dbReference>
<keyword evidence="2" id="KW-0238">DNA-binding</keyword>
<dbReference type="Proteomes" id="UP000240859">
    <property type="component" value="Unassembled WGS sequence"/>
</dbReference>
<reference evidence="7 8" key="1">
    <citation type="journal article" date="2016" name="Front. Microbiol.">
        <title>Comprehensive Phylogenetic Analysis of Bovine Non-aureus Staphylococci Species Based on Whole-Genome Sequencing.</title>
        <authorList>
            <person name="Naushad S."/>
            <person name="Barkema H.W."/>
            <person name="Luby C."/>
            <person name="Condas L.A."/>
            <person name="Nobrega D.B."/>
            <person name="Carson D.A."/>
            <person name="De Buck J."/>
        </authorList>
    </citation>
    <scope>NUCLEOTIDE SEQUENCE [LARGE SCALE GENOMIC DNA]</scope>
    <source>
        <strain evidence="5 7">SNUC 1084</strain>
        <strain evidence="6 8">SNUC 1231</strain>
    </source>
</reference>
<reference evidence="6" key="2">
    <citation type="submission" date="2018-03" db="EMBL/GenBank/DDBJ databases">
        <authorList>
            <person name="Naushad S."/>
        </authorList>
    </citation>
    <scope>NUCLEOTIDE SEQUENCE</scope>
    <source>
        <strain evidence="5">SNUC 1084</strain>
        <strain evidence="6">SNUC 1231</strain>
    </source>
</reference>
<dbReference type="PRINTS" id="PR00035">
    <property type="entry name" value="HTHGNTR"/>
</dbReference>
<dbReference type="InterPro" id="IPR000524">
    <property type="entry name" value="Tscrpt_reg_HTH_GntR"/>
</dbReference>
<evidence type="ECO:0000313" key="7">
    <source>
        <dbReference type="Proteomes" id="UP000240859"/>
    </source>
</evidence>
<dbReference type="SUPFAM" id="SSF46785">
    <property type="entry name" value="Winged helix' DNA-binding domain"/>
    <property type="match status" value="1"/>
</dbReference>
<evidence type="ECO:0000256" key="3">
    <source>
        <dbReference type="ARBA" id="ARBA00023163"/>
    </source>
</evidence>
<feature type="domain" description="HTH gntR-type" evidence="4">
    <location>
        <begin position="9"/>
        <end position="77"/>
    </location>
</feature>
<proteinExistence type="predicted"/>
<dbReference type="PANTHER" id="PTHR43537:SF5">
    <property type="entry name" value="UXU OPERON TRANSCRIPTIONAL REGULATOR"/>
    <property type="match status" value="1"/>
</dbReference>
<dbReference type="Proteomes" id="UP000241960">
    <property type="component" value="Unassembled WGS sequence"/>
</dbReference>
<name>A0A9Q6HN43_9STAP</name>
<dbReference type="InterPro" id="IPR036388">
    <property type="entry name" value="WH-like_DNA-bd_sf"/>
</dbReference>
<evidence type="ECO:0000313" key="6">
    <source>
        <dbReference type="EMBL" id="PTI74882.1"/>
    </source>
</evidence>
<dbReference type="SMART" id="SM00345">
    <property type="entry name" value="HTH_GNTR"/>
    <property type="match status" value="1"/>
</dbReference>
<organism evidence="6 8">
    <name type="scientific">Staphylococcus succinus</name>
    <dbReference type="NCBI Taxonomy" id="61015"/>
    <lineage>
        <taxon>Bacteria</taxon>
        <taxon>Bacillati</taxon>
        <taxon>Bacillota</taxon>
        <taxon>Bacilli</taxon>
        <taxon>Bacillales</taxon>
        <taxon>Staphylococcaceae</taxon>
        <taxon>Staphylococcus</taxon>
    </lineage>
</organism>
<dbReference type="EMBL" id="PZFQ01000031">
    <property type="protein sequence ID" value="PTI74882.1"/>
    <property type="molecule type" value="Genomic_DNA"/>
</dbReference>
<evidence type="ECO:0000313" key="8">
    <source>
        <dbReference type="Proteomes" id="UP000241960"/>
    </source>
</evidence>
<keyword evidence="3" id="KW-0804">Transcription</keyword>
<keyword evidence="7" id="KW-1185">Reference proteome</keyword>
<dbReference type="GO" id="GO:0003700">
    <property type="term" value="F:DNA-binding transcription factor activity"/>
    <property type="evidence" value="ECO:0007669"/>
    <property type="project" value="InterPro"/>
</dbReference>
<dbReference type="InterPro" id="IPR036390">
    <property type="entry name" value="WH_DNA-bd_sf"/>
</dbReference>
<comment type="caution">
    <text evidence="6">The sequence shown here is derived from an EMBL/GenBank/DDBJ whole genome shotgun (WGS) entry which is preliminary data.</text>
</comment>
<evidence type="ECO:0000256" key="1">
    <source>
        <dbReference type="ARBA" id="ARBA00023015"/>
    </source>
</evidence>
<dbReference type="GO" id="GO:0003677">
    <property type="term" value="F:DNA binding"/>
    <property type="evidence" value="ECO:0007669"/>
    <property type="project" value="UniProtKB-KW"/>
</dbReference>
<protein>
    <submittedName>
        <fullName evidence="6">FadR family transcriptional regulator</fullName>
    </submittedName>
</protein>
<dbReference type="SMART" id="SM00895">
    <property type="entry name" value="FCD"/>
    <property type="match status" value="1"/>
</dbReference>
<sequence length="233" mass="26818">MPFNRVSSNKLYIQIYEQILHEIEIGTFKVGDKLPSEKLLCDQFGVSRAPVRQAISALELNGFVLSKQGEGAYVKNTVSASKDSDSSNVLNSVSPEEIIESRMEIEPIIAKYAAQRATIEDIEKLNNIISKMESETNDGVYNPITDDEFHQTIAKATKNDLLIKFIQDISDSMGHQKMWKFLRDRTVTRSDYRQVNYEEHKQIIEAIEVHDDIKASKLMTLHMNNLFERYWKK</sequence>